<gene>
    <name evidence="3" type="ORF">KCU98_g666</name>
</gene>
<dbReference type="PANTHER" id="PTHR43092">
    <property type="entry name" value="L-CYSTEINE DESULFHYDRASE"/>
    <property type="match status" value="1"/>
</dbReference>
<feature type="domain" description="Aminotransferase class V" evidence="2">
    <location>
        <begin position="62"/>
        <end position="265"/>
    </location>
</feature>
<dbReference type="Pfam" id="PF00266">
    <property type="entry name" value="Aminotran_5"/>
    <property type="match status" value="1"/>
</dbReference>
<dbReference type="InterPro" id="IPR015421">
    <property type="entry name" value="PyrdxlP-dep_Trfase_major"/>
</dbReference>
<organism evidence="3 4">
    <name type="scientific">Aureobasidium melanogenum</name>
    <name type="common">Aureobasidium pullulans var. melanogenum</name>
    <dbReference type="NCBI Taxonomy" id="46634"/>
    <lineage>
        <taxon>Eukaryota</taxon>
        <taxon>Fungi</taxon>
        <taxon>Dikarya</taxon>
        <taxon>Ascomycota</taxon>
        <taxon>Pezizomycotina</taxon>
        <taxon>Dothideomycetes</taxon>
        <taxon>Dothideomycetidae</taxon>
        <taxon>Dothideales</taxon>
        <taxon>Saccotheciaceae</taxon>
        <taxon>Aureobasidium</taxon>
    </lineage>
</organism>
<dbReference type="PANTHER" id="PTHR43092:SF2">
    <property type="entry name" value="HERCYNYLCYSTEINE SULFOXIDE LYASE"/>
    <property type="match status" value="1"/>
</dbReference>
<dbReference type="GO" id="GO:0016740">
    <property type="term" value="F:transferase activity"/>
    <property type="evidence" value="ECO:0007669"/>
    <property type="project" value="UniProtKB-KW"/>
</dbReference>
<evidence type="ECO:0000259" key="2">
    <source>
        <dbReference type="Pfam" id="PF00266"/>
    </source>
</evidence>
<proteinExistence type="predicted"/>
<evidence type="ECO:0000313" key="3">
    <source>
        <dbReference type="EMBL" id="KAG9991064.1"/>
    </source>
</evidence>
<keyword evidence="1" id="KW-0663">Pyridoxal phosphate</keyword>
<dbReference type="Proteomes" id="UP000729357">
    <property type="component" value="Unassembled WGS sequence"/>
</dbReference>
<feature type="non-terminal residue" evidence="3">
    <location>
        <position position="1"/>
    </location>
</feature>
<sequence length="432" mass="48915">MDTQTKEIFDLSPIECGQEAATHFAFDEGYINLNHGSYGTHPIEVRSAHRKHQARAEARPDTFVRHELRTHLLDEARQAIADYVYAPPETCVLVPNASTGIDTVLRNLTFEPQDAVICFLTIYPAFMNTLEYLAERNEFSIYRIEHNLPLTNDKVCHDFEKMLQKISENGKKAKLALFDTITSLPAVRMPFERLTEICRTHGVLSCIDGAHGVGQLHLNLSQLDPDFFVSNCHKWLLTPRGCAVLYVPVRNQHLIRSTLPTGFNFLKREKAAKTNNFVANFAAVATSDDTPYLCIPAALEWRKRITFGDKIGEEAIVSYNNELAREGGQIVADMLGSEVLDNRKLTLGDYAMSNVRLPVSPEKCSEKLADLLNMVMNRKHNIAVNIYYYKKGLWVRLSAQIYLELLHFEAAGRALREILTTYAVDDSRLLEP</sequence>
<reference evidence="3" key="1">
    <citation type="journal article" date="2021" name="J Fungi (Basel)">
        <title>Virulence traits and population genomics of the black yeast Aureobasidium melanogenum.</title>
        <authorList>
            <person name="Cernosa A."/>
            <person name="Sun X."/>
            <person name="Gostincar C."/>
            <person name="Fang C."/>
            <person name="Gunde-Cimerman N."/>
            <person name="Song Z."/>
        </authorList>
    </citation>
    <scope>NUCLEOTIDE SEQUENCE</scope>
    <source>
        <strain evidence="3">EXF-9298</strain>
    </source>
</reference>
<protein>
    <submittedName>
        <fullName evidence="3">PLP-dependent transferase</fullName>
    </submittedName>
</protein>
<accession>A0A9P8G4W7</accession>
<dbReference type="Gene3D" id="3.40.640.10">
    <property type="entry name" value="Type I PLP-dependent aspartate aminotransferase-like (Major domain)"/>
    <property type="match status" value="1"/>
</dbReference>
<dbReference type="InterPro" id="IPR015424">
    <property type="entry name" value="PyrdxlP-dep_Trfase"/>
</dbReference>
<evidence type="ECO:0000256" key="1">
    <source>
        <dbReference type="ARBA" id="ARBA00022898"/>
    </source>
</evidence>
<keyword evidence="4" id="KW-1185">Reference proteome</keyword>
<reference evidence="3" key="2">
    <citation type="submission" date="2021-08" db="EMBL/GenBank/DDBJ databases">
        <authorList>
            <person name="Gostincar C."/>
            <person name="Sun X."/>
            <person name="Song Z."/>
            <person name="Gunde-Cimerman N."/>
        </authorList>
    </citation>
    <scope>NUCLEOTIDE SEQUENCE</scope>
    <source>
        <strain evidence="3">EXF-9298</strain>
    </source>
</reference>
<dbReference type="EMBL" id="JAHFXS010000007">
    <property type="protein sequence ID" value="KAG9991064.1"/>
    <property type="molecule type" value="Genomic_DNA"/>
</dbReference>
<dbReference type="Gene3D" id="3.90.1150.10">
    <property type="entry name" value="Aspartate Aminotransferase, domain 1"/>
    <property type="match status" value="1"/>
</dbReference>
<dbReference type="InterPro" id="IPR000192">
    <property type="entry name" value="Aminotrans_V_dom"/>
</dbReference>
<dbReference type="SUPFAM" id="SSF53383">
    <property type="entry name" value="PLP-dependent transferases"/>
    <property type="match status" value="1"/>
</dbReference>
<name>A0A9P8G4W7_AURME</name>
<keyword evidence="3" id="KW-0808">Transferase</keyword>
<evidence type="ECO:0000313" key="4">
    <source>
        <dbReference type="Proteomes" id="UP000729357"/>
    </source>
</evidence>
<dbReference type="AlphaFoldDB" id="A0A9P8G4W7"/>
<comment type="caution">
    <text evidence="3">The sequence shown here is derived from an EMBL/GenBank/DDBJ whole genome shotgun (WGS) entry which is preliminary data.</text>
</comment>
<dbReference type="InterPro" id="IPR015422">
    <property type="entry name" value="PyrdxlP-dep_Trfase_small"/>
</dbReference>